<dbReference type="AlphaFoldDB" id="W6Z1V6"/>
<feature type="region of interest" description="Disordered" evidence="1">
    <location>
        <begin position="1"/>
        <end position="65"/>
    </location>
</feature>
<dbReference type="EMBL" id="KI964022">
    <property type="protein sequence ID" value="EUC43678.1"/>
    <property type="molecule type" value="Genomic_DNA"/>
</dbReference>
<sequence>MVQLSAQATMRSHNQTLRHCQMKRLEESRSLSHYTMPSKECGNTSSRSARSIQNAGPRRKCPVLQ</sequence>
<feature type="compositionally biased region" description="Polar residues" evidence="1">
    <location>
        <begin position="1"/>
        <end position="18"/>
    </location>
</feature>
<dbReference type="RefSeq" id="XP_007689816.1">
    <property type="nucleotide sequence ID" value="XM_007691626.1"/>
</dbReference>
<evidence type="ECO:0000313" key="3">
    <source>
        <dbReference type="Proteomes" id="UP000054032"/>
    </source>
</evidence>
<protein>
    <submittedName>
        <fullName evidence="2">Uncharacterized protein</fullName>
    </submittedName>
</protein>
<dbReference type="KEGG" id="bor:COCMIDRAFT_100255"/>
<dbReference type="HOGENOM" id="CLU_2849336_0_0_1"/>
<dbReference type="Proteomes" id="UP000054032">
    <property type="component" value="Unassembled WGS sequence"/>
</dbReference>
<feature type="compositionally biased region" description="Polar residues" evidence="1">
    <location>
        <begin position="31"/>
        <end position="54"/>
    </location>
</feature>
<evidence type="ECO:0000313" key="2">
    <source>
        <dbReference type="EMBL" id="EUC43678.1"/>
    </source>
</evidence>
<gene>
    <name evidence="2" type="ORF">COCMIDRAFT_100255</name>
</gene>
<organism evidence="2 3">
    <name type="scientific">Bipolaris oryzae ATCC 44560</name>
    <dbReference type="NCBI Taxonomy" id="930090"/>
    <lineage>
        <taxon>Eukaryota</taxon>
        <taxon>Fungi</taxon>
        <taxon>Dikarya</taxon>
        <taxon>Ascomycota</taxon>
        <taxon>Pezizomycotina</taxon>
        <taxon>Dothideomycetes</taxon>
        <taxon>Pleosporomycetidae</taxon>
        <taxon>Pleosporales</taxon>
        <taxon>Pleosporineae</taxon>
        <taxon>Pleosporaceae</taxon>
        <taxon>Bipolaris</taxon>
    </lineage>
</organism>
<name>W6Z1V6_COCMI</name>
<evidence type="ECO:0000256" key="1">
    <source>
        <dbReference type="SAM" id="MobiDB-lite"/>
    </source>
</evidence>
<dbReference type="GeneID" id="19117635"/>
<dbReference type="OrthoDB" id="3680020at2759"/>
<accession>W6Z1V6</accession>
<keyword evidence="3" id="KW-1185">Reference proteome</keyword>
<reference evidence="2 3" key="1">
    <citation type="journal article" date="2013" name="PLoS Genet.">
        <title>Comparative genome structure, secondary metabolite, and effector coding capacity across Cochliobolus pathogens.</title>
        <authorList>
            <person name="Condon B.J."/>
            <person name="Leng Y."/>
            <person name="Wu D."/>
            <person name="Bushley K.E."/>
            <person name="Ohm R.A."/>
            <person name="Otillar R."/>
            <person name="Martin J."/>
            <person name="Schackwitz W."/>
            <person name="Grimwood J."/>
            <person name="MohdZainudin N."/>
            <person name="Xue C."/>
            <person name="Wang R."/>
            <person name="Manning V.A."/>
            <person name="Dhillon B."/>
            <person name="Tu Z.J."/>
            <person name="Steffenson B.J."/>
            <person name="Salamov A."/>
            <person name="Sun H."/>
            <person name="Lowry S."/>
            <person name="LaButti K."/>
            <person name="Han J."/>
            <person name="Copeland A."/>
            <person name="Lindquist E."/>
            <person name="Barry K."/>
            <person name="Schmutz J."/>
            <person name="Baker S.E."/>
            <person name="Ciuffetti L.M."/>
            <person name="Grigoriev I.V."/>
            <person name="Zhong S."/>
            <person name="Turgeon B.G."/>
        </authorList>
    </citation>
    <scope>NUCLEOTIDE SEQUENCE [LARGE SCALE GENOMIC DNA]</scope>
    <source>
        <strain evidence="2 3">ATCC 44560</strain>
    </source>
</reference>
<proteinExistence type="predicted"/>